<dbReference type="InterPro" id="IPR004837">
    <property type="entry name" value="NaCa_Exmemb"/>
</dbReference>
<evidence type="ECO:0000256" key="3">
    <source>
        <dbReference type="ARBA" id="ARBA00022448"/>
    </source>
</evidence>
<keyword evidence="5 10" id="KW-0812">Transmembrane</keyword>
<dbReference type="OMA" id="AFFYPRS"/>
<keyword evidence="10" id="KW-0050">Antiport</keyword>
<feature type="compositionally biased region" description="Polar residues" evidence="11">
    <location>
        <begin position="16"/>
        <end position="34"/>
    </location>
</feature>
<feature type="transmembrane region" description="Helical" evidence="10">
    <location>
        <begin position="375"/>
        <end position="397"/>
    </location>
</feature>
<dbReference type="InterPro" id="IPR004713">
    <property type="entry name" value="CaH_exchang"/>
</dbReference>
<keyword evidence="3 10" id="KW-0813">Transport</keyword>
<evidence type="ECO:0000256" key="1">
    <source>
        <dbReference type="ARBA" id="ARBA00004127"/>
    </source>
</evidence>
<evidence type="ECO:0000256" key="8">
    <source>
        <dbReference type="ARBA" id="ARBA00023065"/>
    </source>
</evidence>
<feature type="transmembrane region" description="Helical" evidence="10">
    <location>
        <begin position="313"/>
        <end position="333"/>
    </location>
</feature>
<feature type="transmembrane region" description="Helical" evidence="10">
    <location>
        <begin position="150"/>
        <end position="174"/>
    </location>
</feature>
<keyword evidence="9 10" id="KW-0472">Membrane</keyword>
<sequence length="425" mass="45853">MPLSEESPPKYAIDGETSTTTVVQVPEQEATTENSETHHQPEKDGNDHKPKTALQAILSSFKAILFATWLNLLLICVPIGIAAGYADWNDVAVFFINFAAIIPLAKLLGFATEELALRTNETIGGLLNASFGNAVELIIGILAVKDNLIRIVQASIIGSILSNLLLVLGFCFFFGGLRYREQKFNKDVASTSTSLLAVTSLVFLLPAAFFYQLEAENNEYSDQKVLNMSRGVSIVLLIVYGCYLYFQLRTHSDLFTDVAKAETGEEEEGEEPQLTPIVAVILLVVSTVFVALCAESLVGSIEGLSKQWGLTESFVGLVLLPIVGNAAEHLTAVSVAMKNKMDLSIGVAVGSSLQIALLVAPVLVIIAWITNVPLTLDFTIFEVAVSFVCVFIVNALIADGKSNWLEGALLLGAYLVVAIAFFFLP</sequence>
<feature type="transmembrane region" description="Helical" evidence="10">
    <location>
        <begin position="225"/>
        <end position="246"/>
    </location>
</feature>
<dbReference type="PANTHER" id="PTHR31503">
    <property type="entry name" value="VACUOLAR CALCIUM ION TRANSPORTER"/>
    <property type="match status" value="1"/>
</dbReference>
<reference evidence="13 14" key="1">
    <citation type="journal article" date="2015" name="Genome Biol. Evol.">
        <title>Phylogenomic analyses indicate that early fungi evolved digesting cell walls of algal ancestors of land plants.</title>
        <authorList>
            <person name="Chang Y."/>
            <person name="Wang S."/>
            <person name="Sekimoto S."/>
            <person name="Aerts A.L."/>
            <person name="Choi C."/>
            <person name="Clum A."/>
            <person name="LaButti K.M."/>
            <person name="Lindquist E.A."/>
            <person name="Yee Ngan C."/>
            <person name="Ohm R.A."/>
            <person name="Salamov A.A."/>
            <person name="Grigoriev I.V."/>
            <person name="Spatafora J.W."/>
            <person name="Berbee M.L."/>
        </authorList>
    </citation>
    <scope>NUCLEOTIDE SEQUENCE [LARGE SCALE GENOMIC DNA]</scope>
    <source>
        <strain evidence="13 14">JEL478</strain>
    </source>
</reference>
<dbReference type="InterPro" id="IPR044880">
    <property type="entry name" value="NCX_ion-bd_dom_sf"/>
</dbReference>
<feature type="transmembrane region" description="Helical" evidence="10">
    <location>
        <begin position="345"/>
        <end position="369"/>
    </location>
</feature>
<evidence type="ECO:0000256" key="6">
    <source>
        <dbReference type="ARBA" id="ARBA00022837"/>
    </source>
</evidence>
<dbReference type="EMBL" id="KQ965780">
    <property type="protein sequence ID" value="KXS13239.1"/>
    <property type="molecule type" value="Genomic_DNA"/>
</dbReference>
<dbReference type="Pfam" id="PF01699">
    <property type="entry name" value="Na_Ca_ex"/>
    <property type="match status" value="2"/>
</dbReference>
<dbReference type="GO" id="GO:0012505">
    <property type="term" value="C:endomembrane system"/>
    <property type="evidence" value="ECO:0007669"/>
    <property type="project" value="UniProtKB-SubCell"/>
</dbReference>
<evidence type="ECO:0000256" key="5">
    <source>
        <dbReference type="ARBA" id="ARBA00022692"/>
    </source>
</evidence>
<feature type="domain" description="Sodium/calcium exchanger membrane region" evidence="12">
    <location>
        <begin position="279"/>
        <end position="422"/>
    </location>
</feature>
<organism evidence="13 14">
    <name type="scientific">Gonapodya prolifera (strain JEL478)</name>
    <name type="common">Monoblepharis prolifera</name>
    <dbReference type="NCBI Taxonomy" id="1344416"/>
    <lineage>
        <taxon>Eukaryota</taxon>
        <taxon>Fungi</taxon>
        <taxon>Fungi incertae sedis</taxon>
        <taxon>Chytridiomycota</taxon>
        <taxon>Chytridiomycota incertae sedis</taxon>
        <taxon>Monoblepharidomycetes</taxon>
        <taxon>Monoblepharidales</taxon>
        <taxon>Gonapodyaceae</taxon>
        <taxon>Gonapodya</taxon>
    </lineage>
</organism>
<feature type="transmembrane region" description="Helical" evidence="10">
    <location>
        <begin position="91"/>
        <end position="111"/>
    </location>
</feature>
<dbReference type="GO" id="GO:0015369">
    <property type="term" value="F:calcium:proton antiporter activity"/>
    <property type="evidence" value="ECO:0007669"/>
    <property type="project" value="UniProtKB-UniRule"/>
</dbReference>
<feature type="transmembrane region" description="Helical" evidence="10">
    <location>
        <begin position="195"/>
        <end position="213"/>
    </location>
</feature>
<keyword evidence="7 10" id="KW-1133">Transmembrane helix</keyword>
<keyword evidence="14" id="KW-1185">Reference proteome</keyword>
<dbReference type="OrthoDB" id="1699231at2759"/>
<name>A0A139A9A0_GONPJ</name>
<feature type="domain" description="Sodium/calcium exchanger membrane region" evidence="12">
    <location>
        <begin position="91"/>
        <end position="248"/>
    </location>
</feature>
<evidence type="ECO:0000256" key="11">
    <source>
        <dbReference type="SAM" id="MobiDB-lite"/>
    </source>
</evidence>
<dbReference type="GO" id="GO:0000329">
    <property type="term" value="C:fungal-type vacuole membrane"/>
    <property type="evidence" value="ECO:0007669"/>
    <property type="project" value="TreeGrafter"/>
</dbReference>
<feature type="transmembrane region" description="Helical" evidence="10">
    <location>
        <begin position="404"/>
        <end position="424"/>
    </location>
</feature>
<dbReference type="InterPro" id="IPR004798">
    <property type="entry name" value="CAX-like"/>
</dbReference>
<proteinExistence type="inferred from homology"/>
<comment type="function">
    <text evidence="10">Has a role in promoting intracellular calcium ion sequestration via the exchange of calcium ions for hydrogen ions across the vacuolar membrane. Involved also in manganese ion homeostasis via its uptake into the vacuole.</text>
</comment>
<evidence type="ECO:0000259" key="12">
    <source>
        <dbReference type="Pfam" id="PF01699"/>
    </source>
</evidence>
<dbReference type="Proteomes" id="UP000070544">
    <property type="component" value="Unassembled WGS sequence"/>
</dbReference>
<keyword evidence="6 10" id="KW-0106">Calcium</keyword>
<evidence type="ECO:0000256" key="10">
    <source>
        <dbReference type="RuleBase" id="RU365028"/>
    </source>
</evidence>
<evidence type="ECO:0000313" key="14">
    <source>
        <dbReference type="Proteomes" id="UP000070544"/>
    </source>
</evidence>
<evidence type="ECO:0000256" key="7">
    <source>
        <dbReference type="ARBA" id="ARBA00022989"/>
    </source>
</evidence>
<evidence type="ECO:0000313" key="13">
    <source>
        <dbReference type="EMBL" id="KXS13239.1"/>
    </source>
</evidence>
<comment type="similarity">
    <text evidence="2 10">Belongs to the Ca(2+):cation antiporter (CaCA) (TC 2.A.19) family.</text>
</comment>
<evidence type="ECO:0000256" key="2">
    <source>
        <dbReference type="ARBA" id="ARBA00008170"/>
    </source>
</evidence>
<gene>
    <name evidence="13" type="ORF">M427DRAFT_34107</name>
</gene>
<dbReference type="PANTHER" id="PTHR31503:SF22">
    <property type="entry name" value="VACUOLAR CALCIUM ION TRANSPORTER"/>
    <property type="match status" value="1"/>
</dbReference>
<protein>
    <recommendedName>
        <fullName evidence="10">Vacuolar calcium ion transporter</fullName>
    </recommendedName>
</protein>
<accession>A0A139A9A0</accession>
<evidence type="ECO:0000256" key="9">
    <source>
        <dbReference type="ARBA" id="ARBA00023136"/>
    </source>
</evidence>
<evidence type="ECO:0000256" key="4">
    <source>
        <dbReference type="ARBA" id="ARBA00022568"/>
    </source>
</evidence>
<feature type="transmembrane region" description="Helical" evidence="10">
    <location>
        <begin position="123"/>
        <end position="144"/>
    </location>
</feature>
<comment type="subcellular location">
    <subcellularLocation>
        <location evidence="1">Endomembrane system</location>
        <topology evidence="1">Multi-pass membrane protein</topology>
    </subcellularLocation>
    <subcellularLocation>
        <location evidence="10">Vacuole membrane</location>
    </subcellularLocation>
</comment>
<feature type="transmembrane region" description="Helical" evidence="10">
    <location>
        <begin position="63"/>
        <end position="85"/>
    </location>
</feature>
<dbReference type="STRING" id="1344416.A0A139A9A0"/>
<keyword evidence="8 10" id="KW-0406">Ion transport</keyword>
<keyword evidence="10" id="KW-0926">Vacuole</keyword>
<feature type="transmembrane region" description="Helical" evidence="10">
    <location>
        <begin position="277"/>
        <end position="301"/>
    </location>
</feature>
<dbReference type="GO" id="GO:0006874">
    <property type="term" value="P:intracellular calcium ion homeostasis"/>
    <property type="evidence" value="ECO:0007669"/>
    <property type="project" value="TreeGrafter"/>
</dbReference>
<feature type="region of interest" description="Disordered" evidence="11">
    <location>
        <begin position="1"/>
        <end position="49"/>
    </location>
</feature>
<dbReference type="NCBIfam" id="TIGR00378">
    <property type="entry name" value="cax"/>
    <property type="match status" value="1"/>
</dbReference>
<dbReference type="AlphaFoldDB" id="A0A139A9A0"/>
<feature type="compositionally biased region" description="Basic and acidic residues" evidence="11">
    <location>
        <begin position="35"/>
        <end position="49"/>
    </location>
</feature>
<keyword evidence="4 10" id="KW-0109">Calcium transport</keyword>
<dbReference type="NCBIfam" id="TIGR00846">
    <property type="entry name" value="caca2"/>
    <property type="match status" value="1"/>
</dbReference>
<dbReference type="Gene3D" id="1.20.1420.30">
    <property type="entry name" value="NCX, central ion-binding region"/>
    <property type="match status" value="2"/>
</dbReference>